<sequence>MRCYVCHQEIMLVVTWDTFWRPPKKEKICNDCLDEMKVLGEAGCPVCSREDSTGVCFDCKRWTKSHPDLLKRNTSVYHYNGFAKDLVARWKYRGDYVLIQSVEEQIVKAFDEAGYSKWPLIPIPLSDEREKERGFNQSEAIIELLNKSPVQALVRSHSEKQSKKGRLERIHSQNPFTLVEPIGKPVVLVDDIYTTGTTVRHAASLLTEQGCPEVYSFTVFR</sequence>
<dbReference type="Proteomes" id="UP000614490">
    <property type="component" value="Unassembled WGS sequence"/>
</dbReference>
<protein>
    <submittedName>
        <fullName evidence="3">ComF family protein</fullName>
    </submittedName>
</protein>
<dbReference type="InterPro" id="IPR029057">
    <property type="entry name" value="PRTase-like"/>
</dbReference>
<dbReference type="Gene3D" id="3.40.50.2020">
    <property type="match status" value="1"/>
</dbReference>
<dbReference type="Pfam" id="PF00156">
    <property type="entry name" value="Pribosyltran"/>
    <property type="match status" value="1"/>
</dbReference>
<evidence type="ECO:0000313" key="3">
    <source>
        <dbReference type="EMBL" id="MBH0230875.1"/>
    </source>
</evidence>
<keyword evidence="4" id="KW-1185">Reference proteome</keyword>
<evidence type="ECO:0000313" key="4">
    <source>
        <dbReference type="Proteomes" id="UP000614490"/>
    </source>
</evidence>
<reference evidence="3 4" key="1">
    <citation type="journal article" date="2005" name="Int. J. Syst. Evol. Microbiol.">
        <title>Halobacillus yeomjeoni sp. nov., isolated from a marine solar saltern in Korea.</title>
        <authorList>
            <person name="Yoon J.H."/>
            <person name="Kang S.J."/>
            <person name="Lee C.H."/>
            <person name="Oh H.W."/>
            <person name="Oh T.K."/>
        </authorList>
    </citation>
    <scope>NUCLEOTIDE SEQUENCE [LARGE SCALE GENOMIC DNA]</scope>
    <source>
        <strain evidence="3 4">KCTC 3957</strain>
    </source>
</reference>
<dbReference type="InterPro" id="IPR051910">
    <property type="entry name" value="ComF/GntX_DNA_util-trans"/>
</dbReference>
<dbReference type="RefSeq" id="WP_197317480.1">
    <property type="nucleotide sequence ID" value="NZ_JADZSC010000002.1"/>
</dbReference>
<dbReference type="EMBL" id="JADZSC010000002">
    <property type="protein sequence ID" value="MBH0230875.1"/>
    <property type="molecule type" value="Genomic_DNA"/>
</dbReference>
<name>A0A931HWX7_9BACI</name>
<evidence type="ECO:0000256" key="1">
    <source>
        <dbReference type="ARBA" id="ARBA00008007"/>
    </source>
</evidence>
<accession>A0A931HWX7</accession>
<proteinExistence type="inferred from homology"/>
<dbReference type="PANTHER" id="PTHR47505:SF1">
    <property type="entry name" value="DNA UTILIZATION PROTEIN YHGH"/>
    <property type="match status" value="1"/>
</dbReference>
<feature type="domain" description="Phosphoribosyltransferase" evidence="2">
    <location>
        <begin position="162"/>
        <end position="220"/>
    </location>
</feature>
<dbReference type="InterPro" id="IPR000836">
    <property type="entry name" value="PRTase_dom"/>
</dbReference>
<dbReference type="SUPFAM" id="SSF53271">
    <property type="entry name" value="PRTase-like"/>
    <property type="match status" value="1"/>
</dbReference>
<gene>
    <name evidence="3" type="ORF">H0267_11665</name>
</gene>
<dbReference type="AlphaFoldDB" id="A0A931HWX7"/>
<comment type="similarity">
    <text evidence="1">Belongs to the ComF/GntX family.</text>
</comment>
<organism evidence="3 4">
    <name type="scientific">Halobacillus yeomjeoni</name>
    <dbReference type="NCBI Taxonomy" id="311194"/>
    <lineage>
        <taxon>Bacteria</taxon>
        <taxon>Bacillati</taxon>
        <taxon>Bacillota</taxon>
        <taxon>Bacilli</taxon>
        <taxon>Bacillales</taxon>
        <taxon>Bacillaceae</taxon>
        <taxon>Halobacillus</taxon>
    </lineage>
</organism>
<dbReference type="PANTHER" id="PTHR47505">
    <property type="entry name" value="DNA UTILIZATION PROTEIN YHGH"/>
    <property type="match status" value="1"/>
</dbReference>
<dbReference type="CDD" id="cd06223">
    <property type="entry name" value="PRTases_typeI"/>
    <property type="match status" value="1"/>
</dbReference>
<comment type="caution">
    <text evidence="3">The sequence shown here is derived from an EMBL/GenBank/DDBJ whole genome shotgun (WGS) entry which is preliminary data.</text>
</comment>
<evidence type="ECO:0000259" key="2">
    <source>
        <dbReference type="Pfam" id="PF00156"/>
    </source>
</evidence>